<comment type="caution">
    <text evidence="1">The sequence shown here is derived from an EMBL/GenBank/DDBJ whole genome shotgun (WGS) entry which is preliminary data.</text>
</comment>
<evidence type="ECO:0000313" key="2">
    <source>
        <dbReference type="Proteomes" id="UP000823775"/>
    </source>
</evidence>
<accession>A0ABS8SSJ9</accession>
<sequence length="56" mass="6309">IKAACSSWIWGTNEIPKSLQHEAWKHDGVAMTVTMNVLRKIKCVGIRLKEEGGYHS</sequence>
<name>A0ABS8SSJ9_DATST</name>
<keyword evidence="2" id="KW-1185">Reference proteome</keyword>
<dbReference type="EMBL" id="JACEIK010000760">
    <property type="protein sequence ID" value="MCD7461856.1"/>
    <property type="molecule type" value="Genomic_DNA"/>
</dbReference>
<organism evidence="1 2">
    <name type="scientific">Datura stramonium</name>
    <name type="common">Jimsonweed</name>
    <name type="synonym">Common thornapple</name>
    <dbReference type="NCBI Taxonomy" id="4076"/>
    <lineage>
        <taxon>Eukaryota</taxon>
        <taxon>Viridiplantae</taxon>
        <taxon>Streptophyta</taxon>
        <taxon>Embryophyta</taxon>
        <taxon>Tracheophyta</taxon>
        <taxon>Spermatophyta</taxon>
        <taxon>Magnoliopsida</taxon>
        <taxon>eudicotyledons</taxon>
        <taxon>Gunneridae</taxon>
        <taxon>Pentapetalae</taxon>
        <taxon>asterids</taxon>
        <taxon>lamiids</taxon>
        <taxon>Solanales</taxon>
        <taxon>Solanaceae</taxon>
        <taxon>Solanoideae</taxon>
        <taxon>Datureae</taxon>
        <taxon>Datura</taxon>
    </lineage>
</organism>
<evidence type="ECO:0000313" key="1">
    <source>
        <dbReference type="EMBL" id="MCD7461856.1"/>
    </source>
</evidence>
<gene>
    <name evidence="1" type="ORF">HAX54_047273</name>
</gene>
<dbReference type="Proteomes" id="UP000823775">
    <property type="component" value="Unassembled WGS sequence"/>
</dbReference>
<proteinExistence type="predicted"/>
<protein>
    <submittedName>
        <fullName evidence="1">Uncharacterized protein</fullName>
    </submittedName>
</protein>
<feature type="non-terminal residue" evidence="1">
    <location>
        <position position="1"/>
    </location>
</feature>
<reference evidence="1 2" key="1">
    <citation type="journal article" date="2021" name="BMC Genomics">
        <title>Datura genome reveals duplications of psychoactive alkaloid biosynthetic genes and high mutation rate following tissue culture.</title>
        <authorList>
            <person name="Rajewski A."/>
            <person name="Carter-House D."/>
            <person name="Stajich J."/>
            <person name="Litt A."/>
        </authorList>
    </citation>
    <scope>NUCLEOTIDE SEQUENCE [LARGE SCALE GENOMIC DNA]</scope>
    <source>
        <strain evidence="1">AR-01</strain>
    </source>
</reference>